<organism evidence="2 3">
    <name type="scientific">Symplocastrum torsivum CPER-KK1</name>
    <dbReference type="NCBI Taxonomy" id="450513"/>
    <lineage>
        <taxon>Bacteria</taxon>
        <taxon>Bacillati</taxon>
        <taxon>Cyanobacteriota</taxon>
        <taxon>Cyanophyceae</taxon>
        <taxon>Oscillatoriophycideae</taxon>
        <taxon>Oscillatoriales</taxon>
        <taxon>Microcoleaceae</taxon>
        <taxon>Symplocastrum</taxon>
    </lineage>
</organism>
<evidence type="ECO:0000313" key="3">
    <source>
        <dbReference type="Proteomes" id="UP000753908"/>
    </source>
</evidence>
<keyword evidence="1" id="KW-1133">Transmembrane helix</keyword>
<reference evidence="2" key="2">
    <citation type="journal article" date="2022" name="Microbiol. Resour. Announc.">
        <title>Metagenome Sequencing to Explore Phylogenomics of Terrestrial Cyanobacteria.</title>
        <authorList>
            <person name="Ward R.D."/>
            <person name="Stajich J.E."/>
            <person name="Johansen J.R."/>
            <person name="Huntemann M."/>
            <person name="Clum A."/>
            <person name="Foster B."/>
            <person name="Foster B."/>
            <person name="Roux S."/>
            <person name="Palaniappan K."/>
            <person name="Varghese N."/>
            <person name="Mukherjee S."/>
            <person name="Reddy T.B.K."/>
            <person name="Daum C."/>
            <person name="Copeland A."/>
            <person name="Chen I.A."/>
            <person name="Ivanova N.N."/>
            <person name="Kyrpides N.C."/>
            <person name="Shapiro N."/>
            <person name="Eloe-Fadrosh E.A."/>
            <person name="Pietrasiak N."/>
        </authorList>
    </citation>
    <scope>NUCLEOTIDE SEQUENCE</scope>
    <source>
        <strain evidence="2">CPER-KK1</strain>
    </source>
</reference>
<dbReference type="Proteomes" id="UP000753908">
    <property type="component" value="Unassembled WGS sequence"/>
</dbReference>
<feature type="transmembrane region" description="Helical" evidence="1">
    <location>
        <begin position="35"/>
        <end position="57"/>
    </location>
</feature>
<protein>
    <submittedName>
        <fullName evidence="2">Uncharacterized protein</fullName>
    </submittedName>
</protein>
<keyword evidence="1" id="KW-0472">Membrane</keyword>
<dbReference type="EMBL" id="JAHHIF010000003">
    <property type="protein sequence ID" value="MBW4543403.1"/>
    <property type="molecule type" value="Genomic_DNA"/>
</dbReference>
<evidence type="ECO:0000313" key="2">
    <source>
        <dbReference type="EMBL" id="MBW4543403.1"/>
    </source>
</evidence>
<evidence type="ECO:0000256" key="1">
    <source>
        <dbReference type="SAM" id="Phobius"/>
    </source>
</evidence>
<comment type="caution">
    <text evidence="2">The sequence shown here is derived from an EMBL/GenBank/DDBJ whole genome shotgun (WGS) entry which is preliminary data.</text>
</comment>
<accession>A0A951U7P1</accession>
<sequence length="83" mass="9289">MSMHEARRNRTSDLRRSKKAEARVEALVSQDPDPLTAILLILFSSFAVGLIPIMYGLNLEQIQPQAETSLTQEGLWGTFGEQD</sequence>
<gene>
    <name evidence="2" type="ORF">KME25_02985</name>
</gene>
<proteinExistence type="predicted"/>
<name>A0A951U7P1_9CYAN</name>
<keyword evidence="1" id="KW-0812">Transmembrane</keyword>
<reference evidence="2" key="1">
    <citation type="submission" date="2021-05" db="EMBL/GenBank/DDBJ databases">
        <authorList>
            <person name="Pietrasiak N."/>
            <person name="Ward R."/>
            <person name="Stajich J.E."/>
            <person name="Kurbessoian T."/>
        </authorList>
    </citation>
    <scope>NUCLEOTIDE SEQUENCE</scope>
    <source>
        <strain evidence="2">CPER-KK1</strain>
    </source>
</reference>
<dbReference type="AlphaFoldDB" id="A0A951U7P1"/>